<accession>A0A6M7TRL2</accession>
<gene>
    <name evidence="1" type="ORF">D3242_28480</name>
</gene>
<dbReference type="AlphaFoldDB" id="A0A6M7TRL2"/>
<dbReference type="EMBL" id="QZXA01000014">
    <property type="protein sequence ID" value="RJT29545.1"/>
    <property type="molecule type" value="Genomic_DNA"/>
</dbReference>
<proteinExistence type="predicted"/>
<evidence type="ECO:0000313" key="2">
    <source>
        <dbReference type="Proteomes" id="UP000275530"/>
    </source>
</evidence>
<sequence length="62" mass="6855">MFETDQCDGCRLCKSERRALPAHVKLADMIFDPSTLPRRRHAFGKLDGFVAHSGLIGPTRAG</sequence>
<name>A0A6M7TRL2_9HYPH</name>
<keyword evidence="2" id="KW-1185">Reference proteome</keyword>
<dbReference type="Proteomes" id="UP000275530">
    <property type="component" value="Unassembled WGS sequence"/>
</dbReference>
<organism evidence="1 2">
    <name type="scientific">Mesorhizobium jarvisii</name>
    <dbReference type="NCBI Taxonomy" id="1777867"/>
    <lineage>
        <taxon>Bacteria</taxon>
        <taxon>Pseudomonadati</taxon>
        <taxon>Pseudomonadota</taxon>
        <taxon>Alphaproteobacteria</taxon>
        <taxon>Hyphomicrobiales</taxon>
        <taxon>Phyllobacteriaceae</taxon>
        <taxon>Mesorhizobium</taxon>
    </lineage>
</organism>
<comment type="caution">
    <text evidence="1">The sequence shown here is derived from an EMBL/GenBank/DDBJ whole genome shotgun (WGS) entry which is preliminary data.</text>
</comment>
<reference evidence="1 2" key="1">
    <citation type="submission" date="2018-09" db="EMBL/GenBank/DDBJ databases">
        <title>Mesorhizobium carmichaelinearum sp. nov. isolated from Carmichaelinea spp. root nodules in New Zealand.</title>
        <authorList>
            <person name="De Meyer S.E."/>
        </authorList>
    </citation>
    <scope>NUCLEOTIDE SEQUENCE [LARGE SCALE GENOMIC DNA]</scope>
    <source>
        <strain evidence="1 2">LMG 28313</strain>
    </source>
</reference>
<evidence type="ECO:0000313" key="1">
    <source>
        <dbReference type="EMBL" id="RJT29545.1"/>
    </source>
</evidence>
<protein>
    <submittedName>
        <fullName evidence="1">Uncharacterized protein</fullName>
    </submittedName>
</protein>